<gene>
    <name evidence="2" type="ORF">XE10_2080</name>
</gene>
<dbReference type="GO" id="GO:0016853">
    <property type="term" value="F:isomerase activity"/>
    <property type="evidence" value="ECO:0007669"/>
    <property type="project" value="UniProtKB-KW"/>
</dbReference>
<dbReference type="Gene3D" id="3.20.20.150">
    <property type="entry name" value="Divalent-metal-dependent TIM barrel enzymes"/>
    <property type="match status" value="1"/>
</dbReference>
<proteinExistence type="predicted"/>
<comment type="caution">
    <text evidence="2">The sequence shown here is derived from an EMBL/GenBank/DDBJ whole genome shotgun (WGS) entry which is preliminary data.</text>
</comment>
<evidence type="ECO:0000313" key="3">
    <source>
        <dbReference type="Proteomes" id="UP000054598"/>
    </source>
</evidence>
<reference evidence="3" key="1">
    <citation type="journal article" date="2015" name="MBio">
        <title>Genome-Resolved Metagenomic Analysis Reveals Roles for Candidate Phyla and Other Microbial Community Members in Biogeochemical Transformations in Oil Reservoirs.</title>
        <authorList>
            <person name="Hu P."/>
            <person name="Tom L."/>
            <person name="Singh A."/>
            <person name="Thomas B.C."/>
            <person name="Baker B.J."/>
            <person name="Piceno Y.M."/>
            <person name="Andersen G.L."/>
            <person name="Banfield J.F."/>
        </authorList>
    </citation>
    <scope>NUCLEOTIDE SEQUENCE [LARGE SCALE GENOMIC DNA]</scope>
</reference>
<dbReference type="Pfam" id="PF01261">
    <property type="entry name" value="AP_endonuc_2"/>
    <property type="match status" value="1"/>
</dbReference>
<feature type="domain" description="Xylose isomerase-like TIM barrel" evidence="1">
    <location>
        <begin position="46"/>
        <end position="266"/>
    </location>
</feature>
<name>A0A101INJ4_9EURY</name>
<dbReference type="PATRIC" id="fig|2198.3.peg.317"/>
<organism evidence="2 3">
    <name type="scientific">Methanoculleus marisnigri</name>
    <dbReference type="NCBI Taxonomy" id="2198"/>
    <lineage>
        <taxon>Archaea</taxon>
        <taxon>Methanobacteriati</taxon>
        <taxon>Methanobacteriota</taxon>
        <taxon>Stenosarchaea group</taxon>
        <taxon>Methanomicrobia</taxon>
        <taxon>Methanomicrobiales</taxon>
        <taxon>Methanomicrobiaceae</taxon>
        <taxon>Methanoculleus</taxon>
    </lineage>
</organism>
<sequence length="276" mass="30277">MADYNLGCTMRLDDERTLALLTELYHDGAIHHIQVQAVPLPRPLFQQHLAAVAAAGIPAVIHAPHHGHGVNPCAPAAYDDRPLPEIEAYIDLAVNQTLEAADTLGAETIVLHAGRYEPGGRSSAVDEFSRFLDRHADPRFTLENLPAVYAGYPLLGNTAGELEALAGSAITRFCLDFPHLACTANYRHLSFAVELERFEALDVALHHLSNIRRGSITDEHLELDHPEGGLDLAAVFSRLRRHPAIPATLEYKQDSAEVYAQQVRVFAALWEVHAGE</sequence>
<dbReference type="SUPFAM" id="SSF51658">
    <property type="entry name" value="Xylose isomerase-like"/>
    <property type="match status" value="1"/>
</dbReference>
<keyword evidence="2" id="KW-0413">Isomerase</keyword>
<dbReference type="InterPro" id="IPR013022">
    <property type="entry name" value="Xyl_isomerase-like_TIM-brl"/>
</dbReference>
<evidence type="ECO:0000259" key="1">
    <source>
        <dbReference type="Pfam" id="PF01261"/>
    </source>
</evidence>
<dbReference type="InterPro" id="IPR036237">
    <property type="entry name" value="Xyl_isomerase-like_sf"/>
</dbReference>
<dbReference type="AlphaFoldDB" id="A0A101INJ4"/>
<accession>A0A101INJ4</accession>
<evidence type="ECO:0000313" key="2">
    <source>
        <dbReference type="EMBL" id="KUK98383.1"/>
    </source>
</evidence>
<dbReference type="EMBL" id="LGHE01000335">
    <property type="protein sequence ID" value="KUK98383.1"/>
    <property type="molecule type" value="Genomic_DNA"/>
</dbReference>
<dbReference type="Proteomes" id="UP000054598">
    <property type="component" value="Unassembled WGS sequence"/>
</dbReference>
<protein>
    <submittedName>
        <fullName evidence="2">Xylose isomerase domain protein TIM barrel</fullName>
    </submittedName>
</protein>